<dbReference type="GO" id="GO:0004419">
    <property type="term" value="F:hydroxymethylglutaryl-CoA lyase activity"/>
    <property type="evidence" value="ECO:0007669"/>
    <property type="project" value="TreeGrafter"/>
</dbReference>
<dbReference type="InterPro" id="IPR000891">
    <property type="entry name" value="PYR_CT"/>
</dbReference>
<evidence type="ECO:0000256" key="3">
    <source>
        <dbReference type="ARBA" id="ARBA00023239"/>
    </source>
</evidence>
<evidence type="ECO:0000313" key="6">
    <source>
        <dbReference type="EMBL" id="QQB88628.1"/>
    </source>
</evidence>
<dbReference type="Proteomes" id="UP000596117">
    <property type="component" value="Chromosome"/>
</dbReference>
<dbReference type="PANTHER" id="PTHR42738">
    <property type="entry name" value="HYDROXYMETHYLGLUTARYL-COA LYASE"/>
    <property type="match status" value="1"/>
</dbReference>
<name>A0A410NVW4_BREDI</name>
<protein>
    <submittedName>
        <fullName evidence="5">Hydroxymethylglutaryl-CoA lyase</fullName>
    </submittedName>
</protein>
<dbReference type="InterPro" id="IPR043594">
    <property type="entry name" value="HMGL"/>
</dbReference>
<accession>A0A410NVW4</accession>
<evidence type="ECO:0000259" key="4">
    <source>
        <dbReference type="PROSITE" id="PS50991"/>
    </source>
</evidence>
<reference evidence="6 8" key="2">
    <citation type="submission" date="2020-12" db="EMBL/GenBank/DDBJ databases">
        <title>FDA dAtabase for Regulatory Grade micrObial Sequences (FDA-ARGOS): Supporting development and validation of Infectious Disease Dx tests.</title>
        <authorList>
            <person name="Kerrigan L."/>
            <person name="Long C."/>
            <person name="Tallon L."/>
            <person name="Sadzewicz L."/>
            <person name="Zhao X."/>
            <person name="Boylan J."/>
            <person name="Ott S."/>
            <person name="Bowen H."/>
            <person name="Vavikolanu K."/>
            <person name="Mehta A."/>
            <person name="Aluvathingal J."/>
            <person name="Nadendla S."/>
            <person name="Yan Y."/>
            <person name="Sichtig H."/>
        </authorList>
    </citation>
    <scope>NUCLEOTIDE SEQUENCE [LARGE SCALE GENOMIC DNA]</scope>
    <source>
        <strain evidence="6 8">FDAARGOS_1026</strain>
    </source>
</reference>
<dbReference type="Proteomes" id="UP000287388">
    <property type="component" value="Chromosome"/>
</dbReference>
<dbReference type="GO" id="GO:0006552">
    <property type="term" value="P:L-leucine catabolic process"/>
    <property type="evidence" value="ECO:0007669"/>
    <property type="project" value="TreeGrafter"/>
</dbReference>
<keyword evidence="3 5" id="KW-0456">Lyase</keyword>
<gene>
    <name evidence="5" type="ORF">EQG53_06310</name>
    <name evidence="6" type="ORF">I6H83_16120</name>
</gene>
<evidence type="ECO:0000313" key="5">
    <source>
        <dbReference type="EMBL" id="QAT14003.1"/>
    </source>
</evidence>
<keyword evidence="2" id="KW-0479">Metal-binding</keyword>
<sequence length="313" mass="32551">MNRFIQIVEVGPRDGLQNEKTVLEPAVRADFVQRLEAAGAKRIEAVSFVHPKYVPQMAGAEEVMAALPRVEGHSRIGLVLNGKGYDRALGTAVDEVNVAMSVTDGFGLKNQGLSVDQQVQMLSEIVAGRANAPSSIDGAPGATPKLSATLSCVWGCPFDGEVSVQQVSDLVARIAALGVEEIALADTIGVGDPWSVTKKVGAARQAAPDATLRLHFHDTRNTGLANAYAGVEAGVDVLDASVGGIGGCPFAPGATGNIATEDLVYMLERAGYATGYDLDALIDTARWIGAQIGKPNPSALSRAGGWSAKMVNS</sequence>
<dbReference type="Pfam" id="PF00682">
    <property type="entry name" value="HMGL-like"/>
    <property type="match status" value="1"/>
</dbReference>
<dbReference type="PROSITE" id="PS50991">
    <property type="entry name" value="PYR_CT"/>
    <property type="match status" value="1"/>
</dbReference>
<dbReference type="InterPro" id="IPR013785">
    <property type="entry name" value="Aldolase_TIM"/>
</dbReference>
<reference evidence="5 7" key="1">
    <citation type="submission" date="2019-01" db="EMBL/GenBank/DDBJ databases">
        <title>Brevundimonas diminuta Genome sequencing and assembly.</title>
        <authorList>
            <person name="Chen H."/>
        </authorList>
    </citation>
    <scope>NUCLEOTIDE SEQUENCE [LARGE SCALE GENOMIC DNA]</scope>
    <source>
        <strain evidence="5">ATCC</strain>
        <strain evidence="7">ATCC(B) 19146</strain>
    </source>
</reference>
<evidence type="ECO:0000313" key="8">
    <source>
        <dbReference type="Proteomes" id="UP000596117"/>
    </source>
</evidence>
<dbReference type="EMBL" id="CP035093">
    <property type="protein sequence ID" value="QAT14003.1"/>
    <property type="molecule type" value="Genomic_DNA"/>
</dbReference>
<dbReference type="Gene3D" id="3.20.20.70">
    <property type="entry name" value="Aldolase class I"/>
    <property type="match status" value="1"/>
</dbReference>
<evidence type="ECO:0000256" key="2">
    <source>
        <dbReference type="ARBA" id="ARBA00022723"/>
    </source>
</evidence>
<dbReference type="CDD" id="cd07938">
    <property type="entry name" value="DRE_TIM_HMGL"/>
    <property type="match status" value="1"/>
</dbReference>
<evidence type="ECO:0000256" key="1">
    <source>
        <dbReference type="ARBA" id="ARBA00009405"/>
    </source>
</evidence>
<evidence type="ECO:0000313" key="7">
    <source>
        <dbReference type="Proteomes" id="UP000287388"/>
    </source>
</evidence>
<dbReference type="GO" id="GO:0046951">
    <property type="term" value="P:ketone body biosynthetic process"/>
    <property type="evidence" value="ECO:0007669"/>
    <property type="project" value="TreeGrafter"/>
</dbReference>
<comment type="similarity">
    <text evidence="1">Belongs to the HMG-CoA lyase family.</text>
</comment>
<dbReference type="KEGG" id="bdm:EQG53_06310"/>
<dbReference type="AlphaFoldDB" id="A0A410NVW4"/>
<feature type="domain" description="Pyruvate carboxyltransferase" evidence="4">
    <location>
        <begin position="5"/>
        <end position="282"/>
    </location>
</feature>
<dbReference type="GO" id="GO:0046872">
    <property type="term" value="F:metal ion binding"/>
    <property type="evidence" value="ECO:0007669"/>
    <property type="project" value="UniProtKB-KW"/>
</dbReference>
<proteinExistence type="inferred from homology"/>
<dbReference type="SUPFAM" id="SSF51569">
    <property type="entry name" value="Aldolase"/>
    <property type="match status" value="1"/>
</dbReference>
<dbReference type="NCBIfam" id="NF004283">
    <property type="entry name" value="PRK05692.1"/>
    <property type="match status" value="1"/>
</dbReference>
<dbReference type="PANTHER" id="PTHR42738:SF7">
    <property type="entry name" value="HYDROXYMETHYLGLUTARYL-COA LYASE"/>
    <property type="match status" value="1"/>
</dbReference>
<keyword evidence="8" id="KW-1185">Reference proteome</keyword>
<dbReference type="RefSeq" id="WP_128719458.1">
    <property type="nucleotide sequence ID" value="NZ_BJNC01000027.1"/>
</dbReference>
<organism evidence="5 7">
    <name type="scientific">Brevundimonas diminuta</name>
    <name type="common">Pseudomonas diminuta</name>
    <dbReference type="NCBI Taxonomy" id="293"/>
    <lineage>
        <taxon>Bacteria</taxon>
        <taxon>Pseudomonadati</taxon>
        <taxon>Pseudomonadota</taxon>
        <taxon>Alphaproteobacteria</taxon>
        <taxon>Caulobacterales</taxon>
        <taxon>Caulobacteraceae</taxon>
        <taxon>Brevundimonas</taxon>
    </lineage>
</organism>
<dbReference type="EMBL" id="CP066026">
    <property type="protein sequence ID" value="QQB88628.1"/>
    <property type="molecule type" value="Genomic_DNA"/>
</dbReference>